<reference evidence="2" key="1">
    <citation type="submission" date="2020-07" db="EMBL/GenBank/DDBJ databases">
        <authorList>
            <person name="Pothier F. J."/>
        </authorList>
    </citation>
    <scope>NUCLEOTIDE SEQUENCE</scope>
    <source>
        <strain evidence="2">CFBP 8129</strain>
    </source>
</reference>
<sequence length="315" mass="34020">MIMQLRVLTGIHAGARLDLQPGSYTLGADPQAEIRIEDWPDCSLIIEVDADGQVRYRSDALPTTAFVALHPVRFGPLVLCIGDAAADWPDDVALLEQLLSPAATPAAPSPRRSRRNALRAVVGAMLALAAAALLPSLLPAFLSDAAPPRSQDNQLNQVRFVLKQLGLREARVEQVGSRVRVEGLVTSSADAARLRAQLHRYQHAVTVDVVVVDEVLATLRDTLADRDLSVRYEGQGVFSIAGSSDNAERAIRRIADLRSDLGPEIRKLHVDIAQQDPSVKTPANYDAALLVEGLHYVETPDGTKHLTSLPQQAAP</sequence>
<evidence type="ECO:0000313" key="2">
    <source>
        <dbReference type="EMBL" id="CAD0304426.1"/>
    </source>
</evidence>
<proteinExistence type="predicted"/>
<evidence type="ECO:0000256" key="1">
    <source>
        <dbReference type="SAM" id="Phobius"/>
    </source>
</evidence>
<evidence type="ECO:0008006" key="3">
    <source>
        <dbReference type="Google" id="ProtNLM"/>
    </source>
</evidence>
<keyword evidence="1" id="KW-0812">Transmembrane</keyword>
<keyword evidence="1" id="KW-0472">Membrane</keyword>
<feature type="transmembrane region" description="Helical" evidence="1">
    <location>
        <begin position="120"/>
        <end position="142"/>
    </location>
</feature>
<accession>A0A0G8MLP0</accession>
<dbReference type="RefSeq" id="WP_006451040.1">
    <property type="nucleotide sequence ID" value="NZ_CP018728.1"/>
</dbReference>
<dbReference type="STRING" id="90270.BI317_21465"/>
<protein>
    <recommendedName>
        <fullName evidence="3">Serine kinase</fullName>
    </recommendedName>
</protein>
<dbReference type="OrthoDB" id="5995712at2"/>
<gene>
    <name evidence="2" type="ORF">CFBP8129_05530</name>
</gene>
<dbReference type="AlphaFoldDB" id="A0A0G8MLP0"/>
<dbReference type="NCBIfam" id="NF041525">
    <property type="entry name" value="HrpD5"/>
    <property type="match status" value="1"/>
</dbReference>
<name>A0A0G8MLP0_9XANT</name>
<keyword evidence="1" id="KW-1133">Transmembrane helix</keyword>
<dbReference type="EMBL" id="LR828253">
    <property type="protein sequence ID" value="CAD0304417.1"/>
    <property type="molecule type" value="Genomic_DNA"/>
</dbReference>
<dbReference type="EMBL" id="LR828253">
    <property type="protein sequence ID" value="CAD0304426.1"/>
    <property type="molecule type" value="Genomic_DNA"/>
</dbReference>
<organism evidence="2">
    <name type="scientific">Xanthomonas hortorum pv. gardneri</name>
    <dbReference type="NCBI Taxonomy" id="2754056"/>
    <lineage>
        <taxon>Bacteria</taxon>
        <taxon>Pseudomonadati</taxon>
        <taxon>Pseudomonadota</taxon>
        <taxon>Gammaproteobacteria</taxon>
        <taxon>Lysobacterales</taxon>
        <taxon>Lysobacteraceae</taxon>
        <taxon>Xanthomonas</taxon>
    </lineage>
</organism>
<dbReference type="GeneID" id="55514511"/>
<dbReference type="InterPro" id="IPR048200">
    <property type="entry name" value="HrpD5-like"/>
</dbReference>